<dbReference type="HOGENOM" id="CLU_2124963_0_0_1"/>
<accession>A0A0E0ARL2</accession>
<dbReference type="Proteomes" id="UP000026961">
    <property type="component" value="Chromosome 8"/>
</dbReference>
<evidence type="ECO:0000313" key="1">
    <source>
        <dbReference type="EnsemblPlants" id="OGLUM08G05050.1"/>
    </source>
</evidence>
<dbReference type="AlphaFoldDB" id="A0A0E0ARL2"/>
<keyword evidence="2" id="KW-1185">Reference proteome</keyword>
<protein>
    <submittedName>
        <fullName evidence="1">Uncharacterized protein</fullName>
    </submittedName>
</protein>
<organism evidence="1">
    <name type="scientific">Oryza glumipatula</name>
    <dbReference type="NCBI Taxonomy" id="40148"/>
    <lineage>
        <taxon>Eukaryota</taxon>
        <taxon>Viridiplantae</taxon>
        <taxon>Streptophyta</taxon>
        <taxon>Embryophyta</taxon>
        <taxon>Tracheophyta</taxon>
        <taxon>Spermatophyta</taxon>
        <taxon>Magnoliopsida</taxon>
        <taxon>Liliopsida</taxon>
        <taxon>Poales</taxon>
        <taxon>Poaceae</taxon>
        <taxon>BOP clade</taxon>
        <taxon>Oryzoideae</taxon>
        <taxon>Oryzeae</taxon>
        <taxon>Oryzinae</taxon>
        <taxon>Oryza</taxon>
    </lineage>
</organism>
<dbReference type="EnsemblPlants" id="OGLUM08G05050.1">
    <property type="protein sequence ID" value="OGLUM08G05050.1"/>
    <property type="gene ID" value="OGLUM08G05050"/>
</dbReference>
<dbReference type="Gramene" id="OGLUM08G05050.1">
    <property type="protein sequence ID" value="OGLUM08G05050.1"/>
    <property type="gene ID" value="OGLUM08G05050"/>
</dbReference>
<evidence type="ECO:0000313" key="2">
    <source>
        <dbReference type="Proteomes" id="UP000026961"/>
    </source>
</evidence>
<proteinExistence type="predicted"/>
<reference evidence="1" key="1">
    <citation type="submission" date="2015-04" db="UniProtKB">
        <authorList>
            <consortium name="EnsemblPlants"/>
        </authorList>
    </citation>
    <scope>IDENTIFICATION</scope>
</reference>
<sequence length="114" mass="12625">MASFGVATFRFSPPWVTFSMSMSSPVHNRHLVSSIIPLLMASPVRHQAMPDEALKRVVGICTVGEGTRGWVSYVFPRNEALQWVCIVTEPEVHARQESVGRVVEALPYDGIVSQ</sequence>
<reference evidence="1" key="2">
    <citation type="submission" date="2018-05" db="EMBL/GenBank/DDBJ databases">
        <title>OgluRS3 (Oryza glumaepatula Reference Sequence Version 3).</title>
        <authorList>
            <person name="Zhang J."/>
            <person name="Kudrna D."/>
            <person name="Lee S."/>
            <person name="Talag J."/>
            <person name="Welchert J."/>
            <person name="Wing R.A."/>
        </authorList>
    </citation>
    <scope>NUCLEOTIDE SEQUENCE [LARGE SCALE GENOMIC DNA]</scope>
</reference>
<name>A0A0E0ARL2_9ORYZ</name>